<gene>
    <name evidence="1" type="ORF">HPB49_017854</name>
</gene>
<comment type="caution">
    <text evidence="1">The sequence shown here is derived from an EMBL/GenBank/DDBJ whole genome shotgun (WGS) entry which is preliminary data.</text>
</comment>
<evidence type="ECO:0000313" key="1">
    <source>
        <dbReference type="EMBL" id="KAH7971005.1"/>
    </source>
</evidence>
<dbReference type="EMBL" id="CM023480">
    <property type="protein sequence ID" value="KAH7971005.1"/>
    <property type="molecule type" value="Genomic_DNA"/>
</dbReference>
<name>A0ACB8DK16_DERSI</name>
<reference evidence="1" key="1">
    <citation type="submission" date="2020-05" db="EMBL/GenBank/DDBJ databases">
        <title>Large-scale comparative analyses of tick genomes elucidate their genetic diversity and vector capacities.</title>
        <authorList>
            <person name="Jia N."/>
            <person name="Wang J."/>
            <person name="Shi W."/>
            <person name="Du L."/>
            <person name="Sun Y."/>
            <person name="Zhan W."/>
            <person name="Jiang J."/>
            <person name="Wang Q."/>
            <person name="Zhang B."/>
            <person name="Ji P."/>
            <person name="Sakyi L.B."/>
            <person name="Cui X."/>
            <person name="Yuan T."/>
            <person name="Jiang B."/>
            <person name="Yang W."/>
            <person name="Lam T.T.-Y."/>
            <person name="Chang Q."/>
            <person name="Ding S."/>
            <person name="Wang X."/>
            <person name="Zhu J."/>
            <person name="Ruan X."/>
            <person name="Zhao L."/>
            <person name="Wei J."/>
            <person name="Que T."/>
            <person name="Du C."/>
            <person name="Cheng J."/>
            <person name="Dai P."/>
            <person name="Han X."/>
            <person name="Huang E."/>
            <person name="Gao Y."/>
            <person name="Liu J."/>
            <person name="Shao H."/>
            <person name="Ye R."/>
            <person name="Li L."/>
            <person name="Wei W."/>
            <person name="Wang X."/>
            <person name="Wang C."/>
            <person name="Yang T."/>
            <person name="Huo Q."/>
            <person name="Li W."/>
            <person name="Guo W."/>
            <person name="Chen H."/>
            <person name="Zhou L."/>
            <person name="Ni X."/>
            <person name="Tian J."/>
            <person name="Zhou Y."/>
            <person name="Sheng Y."/>
            <person name="Liu T."/>
            <person name="Pan Y."/>
            <person name="Xia L."/>
            <person name="Li J."/>
            <person name="Zhao F."/>
            <person name="Cao W."/>
        </authorList>
    </citation>
    <scope>NUCLEOTIDE SEQUENCE</scope>
    <source>
        <strain evidence="1">Dsil-2018</strain>
    </source>
</reference>
<evidence type="ECO:0000313" key="2">
    <source>
        <dbReference type="Proteomes" id="UP000821865"/>
    </source>
</evidence>
<accession>A0ACB8DK16</accession>
<proteinExistence type="predicted"/>
<dbReference type="Proteomes" id="UP000821865">
    <property type="component" value="Chromosome 11"/>
</dbReference>
<sequence length="857" mass="96349">MASPHEPVLTTHMVAHAVRTLFLITLYWEGVSPSLQPSIHKELNQNELVDLFDVHSHADVPEYQVVKVRLKRYLEPSATRTSQYRASSQESGKLLYYAHILGRNLEMNLKKNQALIARNLRVVRKTLGGREIPLSLRRTNCHYLGVNGSVVAAFSECDYDGGISGVILLPEEALQVKPVPSRLRHLVPDVAHRESDPPRQALIETEDVPHVLFTAPPPQHKSSRVVDNRVYTEKTLHPWQNNDRFPWSSNPKTARTSRPTVRIRQPSLRPTGWPQRYPHPDRRKQGSNNTRRRTGSSGSRKNGSNVASSTRTRPVKYHDERQGTSGAGARTERRAKFLELALFVDEKAYLSFLHFLGSEQRLMDFVLGYLNQVQAIYVQPSLREKIYISLVHLELQETQPADLPHYNGNRDLLLSSFCKYQAHRNLAEESRWDAALYLSGLNFFSIEEGRRNVVTMGLAPVGGVCHRDHNCVITEIGTTSDAGKPYAAAGWTSAYVAAHEIGHNLGMLHDGWPHNDCPSNGFIMSPSRGTKGETTWSPCSALVVHKMGDRTCLSNRPDGVTGLPDLDDPQSLPGQEWDAHDQCKIFLRDHDALLYNTSLISWCLHGQCMPARAGFLKTVTGGWGPWRRDSCHSGCLDNAKGFSRDRRRCDRPKPRNTATTCRGDSVRTRLCDDSKICQRRENPVVYASRKCAEWKTLVQDLSSKGAQVRHNPTRPWQACAVYCKITNGPWYTPRTELNDLGGSFFPDGTWCHNDGRQDFYCQNHVCQAEPPKTSSSKGRALWLLQDVDVEPRLQNARPLSSLRAPPSPIYDAAFIYEEDSSRPVGVVQTTSAGAGSDDAEDQEYADKDYVTISDKPR</sequence>
<organism evidence="1 2">
    <name type="scientific">Dermacentor silvarum</name>
    <name type="common">Tick</name>
    <dbReference type="NCBI Taxonomy" id="543639"/>
    <lineage>
        <taxon>Eukaryota</taxon>
        <taxon>Metazoa</taxon>
        <taxon>Ecdysozoa</taxon>
        <taxon>Arthropoda</taxon>
        <taxon>Chelicerata</taxon>
        <taxon>Arachnida</taxon>
        <taxon>Acari</taxon>
        <taxon>Parasitiformes</taxon>
        <taxon>Ixodida</taxon>
        <taxon>Ixodoidea</taxon>
        <taxon>Ixodidae</taxon>
        <taxon>Rhipicephalinae</taxon>
        <taxon>Dermacentor</taxon>
    </lineage>
</organism>
<keyword evidence="2" id="KW-1185">Reference proteome</keyword>
<protein>
    <submittedName>
        <fullName evidence="1">Uncharacterized protein</fullName>
    </submittedName>
</protein>